<feature type="repeat" description="WD" evidence="4">
    <location>
        <begin position="226"/>
        <end position="260"/>
    </location>
</feature>
<evidence type="ECO:0000313" key="6">
    <source>
        <dbReference type="Proteomes" id="UP001321760"/>
    </source>
</evidence>
<reference evidence="5" key="1">
    <citation type="journal article" date="2023" name="Mol. Phylogenet. Evol.">
        <title>Genome-scale phylogeny and comparative genomics of the fungal order Sordariales.</title>
        <authorList>
            <person name="Hensen N."/>
            <person name="Bonometti L."/>
            <person name="Westerberg I."/>
            <person name="Brannstrom I.O."/>
            <person name="Guillou S."/>
            <person name="Cros-Aarteil S."/>
            <person name="Calhoun S."/>
            <person name="Haridas S."/>
            <person name="Kuo A."/>
            <person name="Mondo S."/>
            <person name="Pangilinan J."/>
            <person name="Riley R."/>
            <person name="LaButti K."/>
            <person name="Andreopoulos B."/>
            <person name="Lipzen A."/>
            <person name="Chen C."/>
            <person name="Yan M."/>
            <person name="Daum C."/>
            <person name="Ng V."/>
            <person name="Clum A."/>
            <person name="Steindorff A."/>
            <person name="Ohm R.A."/>
            <person name="Martin F."/>
            <person name="Silar P."/>
            <person name="Natvig D.O."/>
            <person name="Lalanne C."/>
            <person name="Gautier V."/>
            <person name="Ament-Velasquez S.L."/>
            <person name="Kruys A."/>
            <person name="Hutchinson M.I."/>
            <person name="Powell A.J."/>
            <person name="Barry K."/>
            <person name="Miller A.N."/>
            <person name="Grigoriev I.V."/>
            <person name="Debuchy R."/>
            <person name="Gladieux P."/>
            <person name="Hiltunen Thoren M."/>
            <person name="Johannesson H."/>
        </authorList>
    </citation>
    <scope>NUCLEOTIDE SEQUENCE</scope>
    <source>
        <strain evidence="5">PSN243</strain>
    </source>
</reference>
<dbReference type="Proteomes" id="UP001321760">
    <property type="component" value="Unassembled WGS sequence"/>
</dbReference>
<dbReference type="PROSITE" id="PS50294">
    <property type="entry name" value="WD_REPEATS_REGION"/>
    <property type="match status" value="3"/>
</dbReference>
<dbReference type="AlphaFoldDB" id="A0AAV9GPY0"/>
<dbReference type="InterPro" id="IPR036322">
    <property type="entry name" value="WD40_repeat_dom_sf"/>
</dbReference>
<dbReference type="PANTHER" id="PTHR22839:SF0">
    <property type="entry name" value="THO COMPLEX SUBUNIT 3"/>
    <property type="match status" value="1"/>
</dbReference>
<dbReference type="PROSITE" id="PS50082">
    <property type="entry name" value="WD_REPEATS_2"/>
    <property type="match status" value="3"/>
</dbReference>
<evidence type="ECO:0000256" key="4">
    <source>
        <dbReference type="PROSITE-ProRule" id="PRU00221"/>
    </source>
</evidence>
<dbReference type="GO" id="GO:0006406">
    <property type="term" value="P:mRNA export from nucleus"/>
    <property type="evidence" value="ECO:0007669"/>
    <property type="project" value="InterPro"/>
</dbReference>
<dbReference type="InterPro" id="IPR019775">
    <property type="entry name" value="WD40_repeat_CS"/>
</dbReference>
<dbReference type="GO" id="GO:0000445">
    <property type="term" value="C:THO complex part of transcription export complex"/>
    <property type="evidence" value="ECO:0007669"/>
    <property type="project" value="TreeGrafter"/>
</dbReference>
<feature type="repeat" description="WD" evidence="4">
    <location>
        <begin position="43"/>
        <end position="84"/>
    </location>
</feature>
<keyword evidence="1 4" id="KW-0853">WD repeat</keyword>
<organism evidence="5 6">
    <name type="scientific">Podospora aff. communis PSN243</name>
    <dbReference type="NCBI Taxonomy" id="3040156"/>
    <lineage>
        <taxon>Eukaryota</taxon>
        <taxon>Fungi</taxon>
        <taxon>Dikarya</taxon>
        <taxon>Ascomycota</taxon>
        <taxon>Pezizomycotina</taxon>
        <taxon>Sordariomycetes</taxon>
        <taxon>Sordariomycetidae</taxon>
        <taxon>Sordariales</taxon>
        <taxon>Podosporaceae</taxon>
        <taxon>Podospora</taxon>
    </lineage>
</organism>
<dbReference type="FunFam" id="2.130.10.10:FF:000870">
    <property type="entry name" value="WD repeat-containing protein"/>
    <property type="match status" value="1"/>
</dbReference>
<dbReference type="Gene3D" id="2.130.10.10">
    <property type="entry name" value="YVTN repeat-like/Quinoprotein amine dehydrogenase"/>
    <property type="match status" value="2"/>
</dbReference>
<feature type="repeat" description="WD" evidence="4">
    <location>
        <begin position="87"/>
        <end position="129"/>
    </location>
</feature>
<dbReference type="Pfam" id="PF00400">
    <property type="entry name" value="WD40"/>
    <property type="match status" value="4"/>
</dbReference>
<dbReference type="InterPro" id="IPR001680">
    <property type="entry name" value="WD40_rpt"/>
</dbReference>
<keyword evidence="6" id="KW-1185">Reference proteome</keyword>
<gene>
    <name evidence="5" type="ORF">QBC34DRAFT_299194</name>
</gene>
<dbReference type="SUPFAM" id="SSF50978">
    <property type="entry name" value="WD40 repeat-like"/>
    <property type="match status" value="1"/>
</dbReference>
<comment type="caution">
    <text evidence="5">The sequence shown here is derived from an EMBL/GenBank/DDBJ whole genome shotgun (WGS) entry which is preliminary data.</text>
</comment>
<proteinExistence type="inferred from homology"/>
<dbReference type="PROSITE" id="PS00678">
    <property type="entry name" value="WD_REPEATS_1"/>
    <property type="match status" value="1"/>
</dbReference>
<protein>
    <submittedName>
        <fullName evidence="5">THO complex subunit 3</fullName>
    </submittedName>
</protein>
<accession>A0AAV9GPY0</accession>
<dbReference type="InterPro" id="IPR015943">
    <property type="entry name" value="WD40/YVTN_repeat-like_dom_sf"/>
</dbReference>
<dbReference type="SMART" id="SM00320">
    <property type="entry name" value="WD40"/>
    <property type="match status" value="6"/>
</dbReference>
<keyword evidence="2" id="KW-0677">Repeat</keyword>
<dbReference type="EMBL" id="MU865937">
    <property type="protein sequence ID" value="KAK4449413.1"/>
    <property type="molecule type" value="Genomic_DNA"/>
</dbReference>
<dbReference type="InterPro" id="IPR040132">
    <property type="entry name" value="Tex1/THOC3"/>
</dbReference>
<evidence type="ECO:0000256" key="1">
    <source>
        <dbReference type="ARBA" id="ARBA00022574"/>
    </source>
</evidence>
<name>A0AAV9GPY0_9PEZI</name>
<evidence type="ECO:0000256" key="2">
    <source>
        <dbReference type="ARBA" id="ARBA00022737"/>
    </source>
</evidence>
<comment type="similarity">
    <text evidence="3">Belongs to the THOC3 family.</text>
</comment>
<evidence type="ECO:0000256" key="3">
    <source>
        <dbReference type="ARBA" id="ARBA00046343"/>
    </source>
</evidence>
<dbReference type="PANTHER" id="PTHR22839">
    <property type="entry name" value="THO COMPLEX SUBUNIT 3 THO3"/>
    <property type="match status" value="1"/>
</dbReference>
<dbReference type="InterPro" id="IPR020472">
    <property type="entry name" value="WD40_PAC1"/>
</dbReference>
<reference evidence="5" key="2">
    <citation type="submission" date="2023-05" db="EMBL/GenBank/DDBJ databases">
        <authorList>
            <consortium name="Lawrence Berkeley National Laboratory"/>
            <person name="Steindorff A."/>
            <person name="Hensen N."/>
            <person name="Bonometti L."/>
            <person name="Westerberg I."/>
            <person name="Brannstrom I.O."/>
            <person name="Guillou S."/>
            <person name="Cros-Aarteil S."/>
            <person name="Calhoun S."/>
            <person name="Haridas S."/>
            <person name="Kuo A."/>
            <person name="Mondo S."/>
            <person name="Pangilinan J."/>
            <person name="Riley R."/>
            <person name="Labutti K."/>
            <person name="Andreopoulos B."/>
            <person name="Lipzen A."/>
            <person name="Chen C."/>
            <person name="Yanf M."/>
            <person name="Daum C."/>
            <person name="Ng V."/>
            <person name="Clum A."/>
            <person name="Ohm R."/>
            <person name="Martin F."/>
            <person name="Silar P."/>
            <person name="Natvig D."/>
            <person name="Lalanne C."/>
            <person name="Gautier V."/>
            <person name="Ament-Velasquez S.L."/>
            <person name="Kruys A."/>
            <person name="Hutchinson M.I."/>
            <person name="Powell A.J."/>
            <person name="Barry K."/>
            <person name="Miller A.N."/>
            <person name="Grigoriev I.V."/>
            <person name="Debuchy R."/>
            <person name="Gladieux P."/>
            <person name="Thoren M.H."/>
            <person name="Johannesson H."/>
        </authorList>
    </citation>
    <scope>NUCLEOTIDE SEQUENCE</scope>
    <source>
        <strain evidence="5">PSN243</strain>
    </source>
</reference>
<evidence type="ECO:0000313" key="5">
    <source>
        <dbReference type="EMBL" id="KAK4449413.1"/>
    </source>
</evidence>
<sequence length="347" mass="37513">MPPSSAAALRPRGSLAKDKFSEHFKPLRSQAYNDANPSSRGVPTASHHSLRSIEWSPLGTLVATGSADKTLRVWNPERNTVRHSTELKGHSAAIEKVAFNPVKEAELASISNDGVVKIWDVRTKACVNEIKGLGDANALAWAPDGTSLLAGNRSGELFQLSPTQPAAISAHKQPTGTTQMAFCWSGEKIFLPIRDGRIRILSYPDLEPIYHLNHATEPGESAEFMLKGHTAACLTVELSPTGKYLATGGADSIVAIFDTRDWLCQRTITRLSGPVRSISFTWDGSYVVGGCEDGSGLEIVHTETGEYVHTFKTAGPCEAVAWAPTRYCLAYSDLGILRIIGVDAERK</sequence>
<dbReference type="PRINTS" id="PR00320">
    <property type="entry name" value="GPROTEINBRPT"/>
</dbReference>